<sequence>MTVYPDEEEVLIVGELACGFPPQIRDSNQFKANVNRPATTVLGRDAFPTAWEKAAALLHSFCTTQSLFDGNKRTGWAACWLFLRLNLAVGPLLGKVDADASEQLVERIVSEKVGVPEIADALRSLVAPFLGNAGNLPSGFSVIKITDAGEDYFVGVGKTPDGTRFIYLYLALSQSTPIEMVLTPDQAREAAEELLQFADSPLEKKRIKFKARAIQAHLDVHDWSRYI</sequence>
<reference evidence="2 3" key="1">
    <citation type="submission" date="2019-07" db="EMBL/GenBank/DDBJ databases">
        <title>Draft genome of C. aurimucosum strain 332.</title>
        <authorList>
            <person name="Pacheco L.G.C."/>
            <person name="Aguiar E.R.G.R."/>
            <person name="Barberis C.M."/>
            <person name="Almuzara M.N."/>
            <person name="Traglia G.M."/>
            <person name="Santos C.S."/>
            <person name="Vay C.A."/>
            <person name="Rocha D.J.P.G."/>
        </authorList>
    </citation>
    <scope>NUCLEOTIDE SEQUENCE [LARGE SCALE GENOMIC DNA]</scope>
    <source>
        <strain evidence="2 3">332</strain>
    </source>
</reference>
<dbReference type="AlphaFoldDB" id="A0A6I3K9K6"/>
<accession>A0A6I3K9K6</accession>
<name>A0A6I3K9K6_9CORY</name>
<gene>
    <name evidence="2" type="ORF">FME68_03005</name>
</gene>
<organism evidence="2 3">
    <name type="scientific">Corynebacterium aurimucosum</name>
    <dbReference type="NCBI Taxonomy" id="169292"/>
    <lineage>
        <taxon>Bacteria</taxon>
        <taxon>Bacillati</taxon>
        <taxon>Actinomycetota</taxon>
        <taxon>Actinomycetes</taxon>
        <taxon>Mycobacteriales</taxon>
        <taxon>Corynebacteriaceae</taxon>
        <taxon>Corynebacterium</taxon>
    </lineage>
</organism>
<dbReference type="InterPro" id="IPR053737">
    <property type="entry name" value="Type_II_TA_Toxin"/>
</dbReference>
<dbReference type="InterPro" id="IPR003812">
    <property type="entry name" value="Fido"/>
</dbReference>
<evidence type="ECO:0000313" key="2">
    <source>
        <dbReference type="EMBL" id="MTD90866.1"/>
    </source>
</evidence>
<dbReference type="Gene3D" id="1.20.120.1870">
    <property type="entry name" value="Fic/DOC protein, Fido domain"/>
    <property type="match status" value="1"/>
</dbReference>
<feature type="domain" description="Fido" evidence="1">
    <location>
        <begin position="22"/>
        <end position="83"/>
    </location>
</feature>
<protein>
    <submittedName>
        <fullName evidence="2">Fic family protein</fullName>
    </submittedName>
</protein>
<dbReference type="Proteomes" id="UP000432568">
    <property type="component" value="Unassembled WGS sequence"/>
</dbReference>
<evidence type="ECO:0000259" key="1">
    <source>
        <dbReference type="Pfam" id="PF02661"/>
    </source>
</evidence>
<evidence type="ECO:0000313" key="3">
    <source>
        <dbReference type="Proteomes" id="UP000432568"/>
    </source>
</evidence>
<proteinExistence type="predicted"/>
<dbReference type="EMBL" id="VIOG01000003">
    <property type="protein sequence ID" value="MTD90866.1"/>
    <property type="molecule type" value="Genomic_DNA"/>
</dbReference>
<dbReference type="Pfam" id="PF02661">
    <property type="entry name" value="Fic"/>
    <property type="match status" value="1"/>
</dbReference>
<comment type="caution">
    <text evidence="2">The sequence shown here is derived from an EMBL/GenBank/DDBJ whole genome shotgun (WGS) entry which is preliminary data.</text>
</comment>